<proteinExistence type="predicted"/>
<organism evidence="1 2">
    <name type="scientific">Multifurca ochricompacta</name>
    <dbReference type="NCBI Taxonomy" id="376703"/>
    <lineage>
        <taxon>Eukaryota</taxon>
        <taxon>Fungi</taxon>
        <taxon>Dikarya</taxon>
        <taxon>Basidiomycota</taxon>
        <taxon>Agaricomycotina</taxon>
        <taxon>Agaricomycetes</taxon>
        <taxon>Russulales</taxon>
        <taxon>Russulaceae</taxon>
        <taxon>Multifurca</taxon>
    </lineage>
</organism>
<dbReference type="Proteomes" id="UP001203297">
    <property type="component" value="Unassembled WGS sequence"/>
</dbReference>
<reference evidence="1" key="1">
    <citation type="journal article" date="2022" name="New Phytol.">
        <title>Evolutionary transition to the ectomycorrhizal habit in the genomes of a hyperdiverse lineage of mushroom-forming fungi.</title>
        <authorList>
            <person name="Looney B."/>
            <person name="Miyauchi S."/>
            <person name="Morin E."/>
            <person name="Drula E."/>
            <person name="Courty P.E."/>
            <person name="Kohler A."/>
            <person name="Kuo A."/>
            <person name="LaButti K."/>
            <person name="Pangilinan J."/>
            <person name="Lipzen A."/>
            <person name="Riley R."/>
            <person name="Andreopoulos W."/>
            <person name="He G."/>
            <person name="Johnson J."/>
            <person name="Nolan M."/>
            <person name="Tritt A."/>
            <person name="Barry K.W."/>
            <person name="Grigoriev I.V."/>
            <person name="Nagy L.G."/>
            <person name="Hibbett D."/>
            <person name="Henrissat B."/>
            <person name="Matheny P.B."/>
            <person name="Labbe J."/>
            <person name="Martin F.M."/>
        </authorList>
    </citation>
    <scope>NUCLEOTIDE SEQUENCE</scope>
    <source>
        <strain evidence="1">BPL690</strain>
    </source>
</reference>
<comment type="caution">
    <text evidence="1">The sequence shown here is derived from an EMBL/GenBank/DDBJ whole genome shotgun (WGS) entry which is preliminary data.</text>
</comment>
<accession>A0AAD4MC36</accession>
<keyword evidence="2" id="KW-1185">Reference proteome</keyword>
<evidence type="ECO:0000313" key="2">
    <source>
        <dbReference type="Proteomes" id="UP001203297"/>
    </source>
</evidence>
<sequence length="87" mass="10245">MKVYPLSHLNHYQSLISLFALALWLILSLASPIFPSFWELMVASARSNSGVNPRRHRRFAPERELWEMEVRNSETNSSLRWISFLLK</sequence>
<gene>
    <name evidence="1" type="ORF">B0F90DRAFT_1675626</name>
</gene>
<name>A0AAD4MC36_9AGAM</name>
<dbReference type="AlphaFoldDB" id="A0AAD4MC36"/>
<dbReference type="EMBL" id="WTXG01000001">
    <property type="protein sequence ID" value="KAI0307637.1"/>
    <property type="molecule type" value="Genomic_DNA"/>
</dbReference>
<evidence type="ECO:0000313" key="1">
    <source>
        <dbReference type="EMBL" id="KAI0307637.1"/>
    </source>
</evidence>
<protein>
    <submittedName>
        <fullName evidence="1">Uncharacterized protein</fullName>
    </submittedName>
</protein>